<organism evidence="9 10">
    <name type="scientific">Echinicola pacifica</name>
    <dbReference type="NCBI Taxonomy" id="346377"/>
    <lineage>
        <taxon>Bacteria</taxon>
        <taxon>Pseudomonadati</taxon>
        <taxon>Bacteroidota</taxon>
        <taxon>Cytophagia</taxon>
        <taxon>Cytophagales</taxon>
        <taxon>Cyclobacteriaceae</taxon>
        <taxon>Echinicola</taxon>
    </lineage>
</organism>
<dbReference type="GO" id="GO:0009279">
    <property type="term" value="C:cell outer membrane"/>
    <property type="evidence" value="ECO:0007669"/>
    <property type="project" value="UniProtKB-SubCell"/>
</dbReference>
<dbReference type="NCBIfam" id="TIGR04057">
    <property type="entry name" value="SusC_RagA_signa"/>
    <property type="match status" value="1"/>
</dbReference>
<reference evidence="9" key="2">
    <citation type="submission" date="2020-09" db="EMBL/GenBank/DDBJ databases">
        <authorList>
            <person name="Sun Q."/>
            <person name="Kim S."/>
        </authorList>
    </citation>
    <scope>NUCLEOTIDE SEQUENCE</scope>
    <source>
        <strain evidence="9">KCTC 12368</strain>
    </source>
</reference>
<dbReference type="Gene3D" id="2.60.40.1120">
    <property type="entry name" value="Carboxypeptidase-like, regulatory domain"/>
    <property type="match status" value="1"/>
</dbReference>
<evidence type="ECO:0000256" key="4">
    <source>
        <dbReference type="ARBA" id="ARBA00022692"/>
    </source>
</evidence>
<keyword evidence="5 7" id="KW-0472">Membrane</keyword>
<evidence type="ECO:0000256" key="5">
    <source>
        <dbReference type="ARBA" id="ARBA00023136"/>
    </source>
</evidence>
<dbReference type="InterPro" id="IPR008969">
    <property type="entry name" value="CarboxyPept-like_regulatory"/>
</dbReference>
<dbReference type="SUPFAM" id="SSF56935">
    <property type="entry name" value="Porins"/>
    <property type="match status" value="1"/>
</dbReference>
<evidence type="ECO:0000256" key="2">
    <source>
        <dbReference type="ARBA" id="ARBA00022448"/>
    </source>
</evidence>
<comment type="caution">
    <text evidence="9">The sequence shown here is derived from an EMBL/GenBank/DDBJ whole genome shotgun (WGS) entry which is preliminary data.</text>
</comment>
<dbReference type="SUPFAM" id="SSF49464">
    <property type="entry name" value="Carboxypeptidase regulatory domain-like"/>
    <property type="match status" value="1"/>
</dbReference>
<keyword evidence="2 7" id="KW-0813">Transport</keyword>
<evidence type="ECO:0000256" key="1">
    <source>
        <dbReference type="ARBA" id="ARBA00004571"/>
    </source>
</evidence>
<evidence type="ECO:0000259" key="8">
    <source>
        <dbReference type="Pfam" id="PF07715"/>
    </source>
</evidence>
<dbReference type="NCBIfam" id="TIGR04056">
    <property type="entry name" value="OMP_RagA_SusC"/>
    <property type="match status" value="1"/>
</dbReference>
<name>A0A918PMZ7_9BACT</name>
<gene>
    <name evidence="9" type="ORF">GCM10007049_05910</name>
</gene>
<evidence type="ECO:0000256" key="6">
    <source>
        <dbReference type="ARBA" id="ARBA00023237"/>
    </source>
</evidence>
<dbReference type="Pfam" id="PF07715">
    <property type="entry name" value="Plug"/>
    <property type="match status" value="1"/>
</dbReference>
<evidence type="ECO:0000256" key="7">
    <source>
        <dbReference type="PROSITE-ProRule" id="PRU01360"/>
    </source>
</evidence>
<dbReference type="Proteomes" id="UP000619457">
    <property type="component" value="Unassembled WGS sequence"/>
</dbReference>
<feature type="domain" description="TonB-dependent receptor plug" evidence="8">
    <location>
        <begin position="205"/>
        <end position="314"/>
    </location>
</feature>
<dbReference type="InterPro" id="IPR023996">
    <property type="entry name" value="TonB-dep_OMP_SusC/RagA"/>
</dbReference>
<accession>A0A918PMZ7</accession>
<evidence type="ECO:0000313" key="10">
    <source>
        <dbReference type="Proteomes" id="UP000619457"/>
    </source>
</evidence>
<keyword evidence="3 7" id="KW-1134">Transmembrane beta strand</keyword>
<dbReference type="PROSITE" id="PS52016">
    <property type="entry name" value="TONB_DEPENDENT_REC_3"/>
    <property type="match status" value="1"/>
</dbReference>
<evidence type="ECO:0000313" key="9">
    <source>
        <dbReference type="EMBL" id="GGZ16404.1"/>
    </source>
</evidence>
<keyword evidence="10" id="KW-1185">Reference proteome</keyword>
<dbReference type="Gene3D" id="2.40.170.20">
    <property type="entry name" value="TonB-dependent receptor, beta-barrel domain"/>
    <property type="match status" value="1"/>
</dbReference>
<dbReference type="EMBL" id="BMWX01000001">
    <property type="protein sequence ID" value="GGZ16404.1"/>
    <property type="molecule type" value="Genomic_DNA"/>
</dbReference>
<dbReference type="InterPro" id="IPR039426">
    <property type="entry name" value="TonB-dep_rcpt-like"/>
</dbReference>
<proteinExistence type="inferred from homology"/>
<dbReference type="InterPro" id="IPR037066">
    <property type="entry name" value="Plug_dom_sf"/>
</dbReference>
<dbReference type="FunFam" id="2.60.40.1120:FF:000003">
    <property type="entry name" value="Outer membrane protein Omp121"/>
    <property type="match status" value="1"/>
</dbReference>
<comment type="subcellular location">
    <subcellularLocation>
        <location evidence="1 7">Cell outer membrane</location>
        <topology evidence="1 7">Multi-pass membrane protein</topology>
    </subcellularLocation>
</comment>
<protein>
    <submittedName>
        <fullName evidence="9">SusC/RagA family TonB-linked outer membrane protein</fullName>
    </submittedName>
</protein>
<dbReference type="InterPro" id="IPR023997">
    <property type="entry name" value="TonB-dep_OMP_SusC/RagA_CS"/>
</dbReference>
<comment type="similarity">
    <text evidence="7">Belongs to the TonB-dependent receptor family.</text>
</comment>
<keyword evidence="4 7" id="KW-0812">Transmembrane</keyword>
<keyword evidence="6 7" id="KW-0998">Cell outer membrane</keyword>
<sequence>MIQVAGSMPLRAEVLEVQRQYDISKVLVSLDLRNSQLTQVFDKIGEQSSFSFFYEEELLRDFPTVEIKANDQTLEKVLYELAATYHLRFRQVNDRISVRKSSIGDRSKEVDIALTVEGIVKDSNNDPIPGVSILVKGSTLGTVTDLNGNFTIDGVPEDAVLVFSYIGYSRQEISLDGKATLEVIMALDTQSLQEVVVIGYGAVEKRDLTGAVVSVGVEQQEELSNVNLMQSLQGRVPGLSIGATTSSGANPRIDIRGQNTLSGTSADNSPLIVLDGIIYRGSMVDINPSNVESIEILKDGSAAAVYGSQASNGVILISTKKGQQEGKPIISYSGQYSVQVPANTLEPFNTADSKAFLNDVYWTDSRIGPDYLEDNPAFSVTPFLKTLQITEGYQNNLDNDWWGMLTGNGSINKQDISIRGRSENSGYFVSAGILDQKGFVKNDDYKRLSLNFNMDTKITDWLKFGMETFLTTSDYSGVSPTVNTAFHLQPFAPIYDENGDYILEPNGLSLNPFLQYQIDDEEKRLNLFGNFHFDVQLPFVEGFNYRLNFGNNYIQNNHNQFNPWGANYTGSAYKNTDNLYSYIVDNIFTYKKSFNSDHRINLTFLYGVESIRTSNTKSSAQDFVNPTLGFNKMDAGNPTLNAISSGAEKETSLYTMGRAIYTLKDKYMITATVRRDGFSGFGSNSKIGVFPSVALGWVMSEEDFMSNSGVDFLKLRGSYGKTGRRGLSRYQTLARMGSEQSVVFGDGGNATIGQWISSMANDDLKWETTIGLNLGVDFELIGSRLYGNVEYYRNNTENILYNIQIPELTGFSSIATNIGKVKNHGVELSLNGRIIQTTDLSLETGFNFSRNRNEIVSILGADNNDDGKEDDIVTNKLFIGHPQSVIYDYEVTGMWQLEDEVPTGFFPGTYKLDDANGDGIISPDDRKIIGNTDPSYLFGISNTLRYKNFSLYVFVNSIQGGRDFYYADGSPYQDGDLFKKDQLSYSNAMAFDYWMPENPNAKYRRLDTPSSFVGRPYDQRNFVRLQDLSIAYTFSSALLERLKIANLKVNLSGKNLATLTKWEGWDPETGLGLESGVPLMRSYTVGLNIEF</sequence>
<dbReference type="InterPro" id="IPR012910">
    <property type="entry name" value="Plug_dom"/>
</dbReference>
<reference evidence="9" key="1">
    <citation type="journal article" date="2014" name="Int. J. Syst. Evol. Microbiol.">
        <title>Complete genome sequence of Corynebacterium casei LMG S-19264T (=DSM 44701T), isolated from a smear-ripened cheese.</title>
        <authorList>
            <consortium name="US DOE Joint Genome Institute (JGI-PGF)"/>
            <person name="Walter F."/>
            <person name="Albersmeier A."/>
            <person name="Kalinowski J."/>
            <person name="Ruckert C."/>
        </authorList>
    </citation>
    <scope>NUCLEOTIDE SEQUENCE</scope>
    <source>
        <strain evidence="9">KCTC 12368</strain>
    </source>
</reference>
<dbReference type="InterPro" id="IPR036942">
    <property type="entry name" value="Beta-barrel_TonB_sf"/>
</dbReference>
<dbReference type="AlphaFoldDB" id="A0A918PMZ7"/>
<dbReference type="Gene3D" id="2.170.130.10">
    <property type="entry name" value="TonB-dependent receptor, plug domain"/>
    <property type="match status" value="1"/>
</dbReference>
<evidence type="ECO:0000256" key="3">
    <source>
        <dbReference type="ARBA" id="ARBA00022452"/>
    </source>
</evidence>
<dbReference type="Pfam" id="PF13715">
    <property type="entry name" value="CarbopepD_reg_2"/>
    <property type="match status" value="1"/>
</dbReference>